<gene>
    <name evidence="1" type="ORF">MKQ68_13275</name>
</gene>
<keyword evidence="2" id="KW-1185">Reference proteome</keyword>
<proteinExistence type="predicted"/>
<dbReference type="RefSeq" id="WP_264279547.1">
    <property type="nucleotide sequence ID" value="NZ_CP107006.1"/>
</dbReference>
<reference evidence="1" key="1">
    <citation type="submission" date="2022-10" db="EMBL/GenBank/DDBJ databases">
        <title>Chitinophaga sp. nov., isolated from soil.</title>
        <authorList>
            <person name="Jeon C.O."/>
        </authorList>
    </citation>
    <scope>NUCLEOTIDE SEQUENCE</scope>
    <source>
        <strain evidence="1">R8</strain>
    </source>
</reference>
<dbReference type="Proteomes" id="UP001162741">
    <property type="component" value="Chromosome"/>
</dbReference>
<accession>A0ABY6IY97</accession>
<organism evidence="1 2">
    <name type="scientific">Chitinophaga horti</name>
    <dbReference type="NCBI Taxonomy" id="2920382"/>
    <lineage>
        <taxon>Bacteria</taxon>
        <taxon>Pseudomonadati</taxon>
        <taxon>Bacteroidota</taxon>
        <taxon>Chitinophagia</taxon>
        <taxon>Chitinophagales</taxon>
        <taxon>Chitinophagaceae</taxon>
        <taxon>Chitinophaga</taxon>
    </lineage>
</organism>
<sequence>MRTFSNYMANSVYVDAPYSHHASIIEFNEKQQITDIISMNDNKTAPAQYPAFDIGYDNDDIVSYKISYNTGTLGRLADHREYKYNNLPNPYQSVIRSLPFFGFQWSFETEMGYSYRRSEHCAVLLRTFPRGGSYPIQEAKYVFDTDPATGMPAQRTRIAAGGTEFLESAVQYYTYIKP</sequence>
<name>A0ABY6IY97_9BACT</name>
<evidence type="ECO:0000313" key="2">
    <source>
        <dbReference type="Proteomes" id="UP001162741"/>
    </source>
</evidence>
<dbReference type="EMBL" id="CP107006">
    <property type="protein sequence ID" value="UYQ91064.1"/>
    <property type="molecule type" value="Genomic_DNA"/>
</dbReference>
<protein>
    <recommendedName>
        <fullName evidence="3">YD repeat-containing protein</fullName>
    </recommendedName>
</protein>
<evidence type="ECO:0000313" key="1">
    <source>
        <dbReference type="EMBL" id="UYQ91064.1"/>
    </source>
</evidence>
<evidence type="ECO:0008006" key="3">
    <source>
        <dbReference type="Google" id="ProtNLM"/>
    </source>
</evidence>